<feature type="non-terminal residue" evidence="2">
    <location>
        <position position="32"/>
    </location>
</feature>
<feature type="non-terminal residue" evidence="2">
    <location>
        <position position="1"/>
    </location>
</feature>
<dbReference type="EMBL" id="CADCUK010000034">
    <property type="protein sequence ID" value="CAA9364948.1"/>
    <property type="molecule type" value="Genomic_DNA"/>
</dbReference>
<evidence type="ECO:0000256" key="1">
    <source>
        <dbReference type="SAM" id="MobiDB-lite"/>
    </source>
</evidence>
<reference evidence="2" key="1">
    <citation type="submission" date="2020-02" db="EMBL/GenBank/DDBJ databases">
        <authorList>
            <person name="Meier V. D."/>
        </authorList>
    </citation>
    <scope>NUCLEOTIDE SEQUENCE</scope>
    <source>
        <strain evidence="2">AVDCRST_MAG47</strain>
    </source>
</reference>
<gene>
    <name evidence="2" type="ORF">AVDCRST_MAG47-494</name>
</gene>
<sequence length="32" mass="3490">WCRPATSSTTRSQVSASPSCGRAQRAAARWPR</sequence>
<protein>
    <submittedName>
        <fullName evidence="2">Uncharacterized protein</fullName>
    </submittedName>
</protein>
<name>A0A6J4MRR9_9ACTN</name>
<feature type="region of interest" description="Disordered" evidence="1">
    <location>
        <begin position="1"/>
        <end position="32"/>
    </location>
</feature>
<dbReference type="AlphaFoldDB" id="A0A6J4MRR9"/>
<feature type="compositionally biased region" description="Polar residues" evidence="1">
    <location>
        <begin position="1"/>
        <end position="18"/>
    </location>
</feature>
<proteinExistence type="predicted"/>
<organism evidence="2">
    <name type="scientific">uncultured Nocardioidaceae bacterium</name>
    <dbReference type="NCBI Taxonomy" id="253824"/>
    <lineage>
        <taxon>Bacteria</taxon>
        <taxon>Bacillati</taxon>
        <taxon>Actinomycetota</taxon>
        <taxon>Actinomycetes</taxon>
        <taxon>Propionibacteriales</taxon>
        <taxon>Nocardioidaceae</taxon>
        <taxon>environmental samples</taxon>
    </lineage>
</organism>
<evidence type="ECO:0000313" key="2">
    <source>
        <dbReference type="EMBL" id="CAA9364948.1"/>
    </source>
</evidence>
<accession>A0A6J4MRR9</accession>